<gene>
    <name evidence="14" type="primary">ND3</name>
</gene>
<feature type="transmembrane region" description="Helical" evidence="13">
    <location>
        <begin position="57"/>
        <end position="80"/>
    </location>
</feature>
<keyword evidence="13 14" id="KW-0496">Mitochondrion</keyword>
<dbReference type="GO" id="GO:0031966">
    <property type="term" value="C:mitochondrial membrane"/>
    <property type="evidence" value="ECO:0007669"/>
    <property type="project" value="UniProtKB-SubCell"/>
</dbReference>
<keyword evidence="9 13" id="KW-0520">NAD</keyword>
<comment type="function">
    <text evidence="13">Core subunit of the mitochondrial membrane respiratory chain NADH dehydrogenase (Complex I) which catalyzes electron transfer from NADH through the respiratory chain, using ubiquinone as an electron acceptor. Essential for the catalytic activity of complex I.</text>
</comment>
<name>A0A8T9EH46_9HEMI</name>
<dbReference type="InterPro" id="IPR038430">
    <property type="entry name" value="NDAH_ubi_oxred_su3_sf"/>
</dbReference>
<accession>A0A8T9EH46</accession>
<keyword evidence="13" id="KW-0249">Electron transport</keyword>
<dbReference type="GO" id="GO:0030964">
    <property type="term" value="C:NADH dehydrogenase complex"/>
    <property type="evidence" value="ECO:0007669"/>
    <property type="project" value="TreeGrafter"/>
</dbReference>
<keyword evidence="13" id="KW-0679">Respiratory chain</keyword>
<evidence type="ECO:0000256" key="13">
    <source>
        <dbReference type="RuleBase" id="RU003640"/>
    </source>
</evidence>
<keyword evidence="11 13" id="KW-0472">Membrane</keyword>
<evidence type="ECO:0000256" key="1">
    <source>
        <dbReference type="ARBA" id="ARBA00004141"/>
    </source>
</evidence>
<comment type="similarity">
    <text evidence="2 13">Belongs to the complex I subunit 3 family.</text>
</comment>
<keyword evidence="8 13" id="KW-1133">Transmembrane helix</keyword>
<evidence type="ECO:0000256" key="6">
    <source>
        <dbReference type="ARBA" id="ARBA00022692"/>
    </source>
</evidence>
<evidence type="ECO:0000256" key="12">
    <source>
        <dbReference type="ARBA" id="ARBA00049551"/>
    </source>
</evidence>
<feature type="transmembrane region" description="Helical" evidence="13">
    <location>
        <begin position="86"/>
        <end position="106"/>
    </location>
</feature>
<dbReference type="Gene3D" id="1.20.58.1610">
    <property type="entry name" value="NADH:ubiquinone/plastoquinone oxidoreductase, chain 3"/>
    <property type="match status" value="1"/>
</dbReference>
<evidence type="ECO:0000256" key="7">
    <source>
        <dbReference type="ARBA" id="ARBA00022967"/>
    </source>
</evidence>
<evidence type="ECO:0000256" key="4">
    <source>
        <dbReference type="ARBA" id="ARBA00021007"/>
    </source>
</evidence>
<evidence type="ECO:0000256" key="9">
    <source>
        <dbReference type="ARBA" id="ARBA00023027"/>
    </source>
</evidence>
<dbReference type="AlphaFoldDB" id="A0A8T9EH46"/>
<reference evidence="14" key="1">
    <citation type="journal article" date="2022" name="Zool. Scr.">
        <title>Species delimitation of rice seed bugs complex: Insights from mitochondrial genomes and ddRAD-seq data.</title>
        <authorList>
            <person name="Dong X."/>
            <person name="Yi W."/>
            <person name="Zheng C."/>
            <person name="Zhu X."/>
            <person name="Wang S."/>
            <person name="Xue H."/>
            <person name="Ye Z."/>
            <person name="Bu W."/>
        </authorList>
    </citation>
    <scope>NUCLEOTIDE SEQUENCE</scope>
</reference>
<geneLocation type="mitochondrion" evidence="14"/>
<organism evidence="14">
    <name type="scientific">Planusocoris schaeferi</name>
    <dbReference type="NCBI Taxonomy" id="2924051"/>
    <lineage>
        <taxon>Eukaryota</taxon>
        <taxon>Metazoa</taxon>
        <taxon>Ecdysozoa</taxon>
        <taxon>Arthropoda</taxon>
        <taxon>Hexapoda</taxon>
        <taxon>Insecta</taxon>
        <taxon>Pterygota</taxon>
        <taxon>Neoptera</taxon>
        <taxon>Paraneoptera</taxon>
        <taxon>Hemiptera</taxon>
        <taxon>Heteroptera</taxon>
        <taxon>Panheteroptera</taxon>
        <taxon>Pentatomomorpha</taxon>
        <taxon>Coreoidea</taxon>
        <taxon>Alydidae</taxon>
        <taxon>Planusocoris</taxon>
    </lineage>
</organism>
<dbReference type="PANTHER" id="PTHR11058:SF9">
    <property type="entry name" value="NADH-UBIQUINONE OXIDOREDUCTASE CHAIN 3"/>
    <property type="match status" value="1"/>
</dbReference>
<dbReference type="RefSeq" id="YP_010311859.1">
    <property type="nucleotide sequence ID" value="NC_061681.1"/>
</dbReference>
<keyword evidence="10 13" id="KW-0830">Ubiquinone</keyword>
<proteinExistence type="inferred from homology"/>
<evidence type="ECO:0000256" key="11">
    <source>
        <dbReference type="ARBA" id="ARBA00023136"/>
    </source>
</evidence>
<dbReference type="Pfam" id="PF00507">
    <property type="entry name" value="Oxidored_q4"/>
    <property type="match status" value="1"/>
</dbReference>
<evidence type="ECO:0000256" key="10">
    <source>
        <dbReference type="ARBA" id="ARBA00023075"/>
    </source>
</evidence>
<dbReference type="PANTHER" id="PTHR11058">
    <property type="entry name" value="NADH-UBIQUINONE OXIDOREDUCTASE CHAIN 3"/>
    <property type="match status" value="1"/>
</dbReference>
<evidence type="ECO:0000256" key="5">
    <source>
        <dbReference type="ARBA" id="ARBA00022448"/>
    </source>
</evidence>
<evidence type="ECO:0000256" key="2">
    <source>
        <dbReference type="ARBA" id="ARBA00008472"/>
    </source>
</evidence>
<comment type="catalytic activity">
    <reaction evidence="12 13">
        <text>a ubiquinone + NADH + 5 H(+)(in) = a ubiquinol + NAD(+) + 4 H(+)(out)</text>
        <dbReference type="Rhea" id="RHEA:29091"/>
        <dbReference type="Rhea" id="RHEA-COMP:9565"/>
        <dbReference type="Rhea" id="RHEA-COMP:9566"/>
        <dbReference type="ChEBI" id="CHEBI:15378"/>
        <dbReference type="ChEBI" id="CHEBI:16389"/>
        <dbReference type="ChEBI" id="CHEBI:17976"/>
        <dbReference type="ChEBI" id="CHEBI:57540"/>
        <dbReference type="ChEBI" id="CHEBI:57945"/>
        <dbReference type="EC" id="7.1.1.2"/>
    </reaction>
</comment>
<keyword evidence="6 13" id="KW-0812">Transmembrane</keyword>
<evidence type="ECO:0000313" key="14">
    <source>
        <dbReference type="EMBL" id="UNA71167.1"/>
    </source>
</evidence>
<evidence type="ECO:0000256" key="3">
    <source>
        <dbReference type="ARBA" id="ARBA00012944"/>
    </source>
</evidence>
<dbReference type="GeneID" id="71443716"/>
<comment type="subcellular location">
    <subcellularLocation>
        <location evidence="1">Membrane</location>
        <topology evidence="1">Multi-pass membrane protein</topology>
    </subcellularLocation>
    <subcellularLocation>
        <location evidence="13">Mitochondrion membrane</location>
        <topology evidence="13">Multi-pass membrane protein</topology>
    </subcellularLocation>
</comment>
<dbReference type="InterPro" id="IPR000440">
    <property type="entry name" value="NADH_UbQ/plastoQ_OxRdtase_su3"/>
</dbReference>
<keyword evidence="5 13" id="KW-0813">Transport</keyword>
<sequence>MMKVSVSITMTMMISIILMIMCTIISKTTMTDREKSSPFECGFDPKSSARSPFSLQFFLIAVLFLIFDVEIAVILPMIITMKTSNIMMWVLTMNIFIMILIMGLYYEWKNNMLNWTI</sequence>
<dbReference type="EMBL" id="OL702783">
    <property type="protein sequence ID" value="UNA71167.1"/>
    <property type="molecule type" value="Genomic_DNA"/>
</dbReference>
<protein>
    <recommendedName>
        <fullName evidence="4 13">NADH-ubiquinone oxidoreductase chain 3</fullName>
        <ecNumber evidence="3 13">7.1.1.2</ecNumber>
    </recommendedName>
</protein>
<dbReference type="CTD" id="4537"/>
<evidence type="ECO:0000256" key="8">
    <source>
        <dbReference type="ARBA" id="ARBA00022989"/>
    </source>
</evidence>
<dbReference type="FunFam" id="1.20.58.1610:FF:000004">
    <property type="entry name" value="NADH-quinone oxidoreductase subunit A"/>
    <property type="match status" value="1"/>
</dbReference>
<feature type="transmembrane region" description="Helical" evidence="13">
    <location>
        <begin position="6"/>
        <end position="25"/>
    </location>
</feature>
<dbReference type="EC" id="7.1.1.2" evidence="3 13"/>
<keyword evidence="7 13" id="KW-1278">Translocase</keyword>
<dbReference type="GO" id="GO:0008137">
    <property type="term" value="F:NADH dehydrogenase (ubiquinone) activity"/>
    <property type="evidence" value="ECO:0007669"/>
    <property type="project" value="UniProtKB-UniRule"/>
</dbReference>